<feature type="compositionally biased region" description="Low complexity" evidence="1">
    <location>
        <begin position="39"/>
        <end position="53"/>
    </location>
</feature>
<feature type="transmembrane region" description="Helical" evidence="2">
    <location>
        <begin position="148"/>
        <end position="167"/>
    </location>
</feature>
<reference evidence="4" key="1">
    <citation type="journal article" date="2019" name="Int. J. Syst. Evol. Microbiol.">
        <title>The Global Catalogue of Microorganisms (GCM) 10K type strain sequencing project: providing services to taxonomists for standard genome sequencing and annotation.</title>
        <authorList>
            <consortium name="The Broad Institute Genomics Platform"/>
            <consortium name="The Broad Institute Genome Sequencing Center for Infectious Disease"/>
            <person name="Wu L."/>
            <person name="Ma J."/>
        </authorList>
    </citation>
    <scope>NUCLEOTIDE SEQUENCE [LARGE SCALE GENOMIC DNA]</scope>
    <source>
        <strain evidence="4">JCM 31890</strain>
    </source>
</reference>
<dbReference type="InterPro" id="IPR029030">
    <property type="entry name" value="Caspase-like_dom_sf"/>
</dbReference>
<feature type="transmembrane region" description="Helical" evidence="2">
    <location>
        <begin position="120"/>
        <end position="136"/>
    </location>
</feature>
<dbReference type="Pfam" id="PF01650">
    <property type="entry name" value="Peptidase_C13"/>
    <property type="match status" value="1"/>
</dbReference>
<dbReference type="EMBL" id="BAABEX010000009">
    <property type="protein sequence ID" value="GAA4423052.1"/>
    <property type="molecule type" value="Genomic_DNA"/>
</dbReference>
<evidence type="ECO:0000256" key="1">
    <source>
        <dbReference type="SAM" id="MobiDB-lite"/>
    </source>
</evidence>
<feature type="transmembrane region" description="Helical" evidence="2">
    <location>
        <begin position="90"/>
        <end position="108"/>
    </location>
</feature>
<gene>
    <name evidence="3" type="ORF">GCM10023090_14810</name>
</gene>
<name>A0ABP8L799_9BURK</name>
<dbReference type="SUPFAM" id="SSF52129">
    <property type="entry name" value="Caspase-like"/>
    <property type="match status" value="1"/>
</dbReference>
<feature type="compositionally biased region" description="Basic and acidic residues" evidence="1">
    <location>
        <begin position="1"/>
        <end position="11"/>
    </location>
</feature>
<feature type="transmembrane region" description="Helical" evidence="2">
    <location>
        <begin position="187"/>
        <end position="206"/>
    </location>
</feature>
<evidence type="ECO:0000256" key="2">
    <source>
        <dbReference type="SAM" id="Phobius"/>
    </source>
</evidence>
<evidence type="ECO:0000313" key="3">
    <source>
        <dbReference type="EMBL" id="GAA4423052.1"/>
    </source>
</evidence>
<feature type="region of interest" description="Disordered" evidence="1">
    <location>
        <begin position="1"/>
        <end position="53"/>
    </location>
</feature>
<feature type="transmembrane region" description="Helical" evidence="2">
    <location>
        <begin position="218"/>
        <end position="236"/>
    </location>
</feature>
<keyword evidence="4" id="KW-1185">Reference proteome</keyword>
<dbReference type="InterPro" id="IPR001096">
    <property type="entry name" value="Peptidase_C13"/>
</dbReference>
<keyword evidence="2" id="KW-0812">Transmembrane</keyword>
<accession>A0ABP8L799</accession>
<dbReference type="Proteomes" id="UP001501788">
    <property type="component" value="Unassembled WGS sequence"/>
</dbReference>
<organism evidence="3 4">
    <name type="scientific">Acidovorax lacteus</name>
    <dbReference type="NCBI Taxonomy" id="1924988"/>
    <lineage>
        <taxon>Bacteria</taxon>
        <taxon>Pseudomonadati</taxon>
        <taxon>Pseudomonadota</taxon>
        <taxon>Betaproteobacteria</taxon>
        <taxon>Burkholderiales</taxon>
        <taxon>Comamonadaceae</taxon>
        <taxon>Acidovorax</taxon>
    </lineage>
</organism>
<proteinExistence type="predicted"/>
<dbReference type="Gene3D" id="3.40.50.1460">
    <property type="match status" value="1"/>
</dbReference>
<keyword evidence="2" id="KW-1133">Transmembrane helix</keyword>
<protein>
    <recommendedName>
        <fullName evidence="5">Peptidase C13</fullName>
    </recommendedName>
</protein>
<keyword evidence="2" id="KW-0472">Membrane</keyword>
<comment type="caution">
    <text evidence="3">The sequence shown here is derived from an EMBL/GenBank/DDBJ whole genome shotgun (WGS) entry which is preliminary data.</text>
</comment>
<evidence type="ECO:0000313" key="4">
    <source>
        <dbReference type="Proteomes" id="UP001501788"/>
    </source>
</evidence>
<evidence type="ECO:0008006" key="5">
    <source>
        <dbReference type="Google" id="ProtNLM"/>
    </source>
</evidence>
<sequence length="519" mass="57073">MRKNNDPRDWADTLPSQFGPYESLPPGAEPQEPPFGTHPAAAASPASPATPQALGADEWPWHRWIREGLRGTMLRAPAPWPVGPGPLQTLVLVLLPALLLLAVDRWGIDAPVTFDVRAWLAPWWTTLVLAWLAWWAMAPRQDLPSRSLAAWLVLTAWSPWLPTALLYGLMGWMARAPGVWASEAMTWLSWGLYVGLLLWVVAALVRSTAALAASRGRAAVFALGLLAVLAAATWWFPDRPWAPDRDSLAQSTDGDLAAPPALALRPEVFEDQQTLWQAQADALLPERPGVTDLYALVFAPYADEEVFRRESTMVARLMAERFDAQGRVLHLLNHAHTSATHAWATPANLRRAVKLLAERMDREHDVLFVYLTSHGAKDHALAATLAPLQIESLTPRDVREALDEAGIRHRVIAVSACYSGGWVEPLATPTTLVMTAADADHTSYGCGTRSELTFFGRAVFHEQLRQTHSFAEAFERAVPVIARRELDAGKDDGFSNPQIRVGPEIAPTLQALQERLAGI</sequence>